<feature type="region of interest" description="Disordered" evidence="1">
    <location>
        <begin position="1"/>
        <end position="35"/>
    </location>
</feature>
<evidence type="ECO:0000256" key="1">
    <source>
        <dbReference type="SAM" id="MobiDB-lite"/>
    </source>
</evidence>
<proteinExistence type="predicted"/>
<sequence>MRPSSPPPPPDSPKSDPEETQDTKTVENSVKSTSNSMRVELDSCNSRFGSYRSMKKLKGWKRTLACKLFEARCSLDGGGEGMESLWEAYEEDTMNKISRMVMKLIRIEDVYRKDEFWAWGSLILLKILKALKGVWLG</sequence>
<feature type="compositionally biased region" description="Basic and acidic residues" evidence="1">
    <location>
        <begin position="13"/>
        <end position="25"/>
    </location>
</feature>
<evidence type="ECO:0000313" key="3">
    <source>
        <dbReference type="Proteomes" id="UP001151760"/>
    </source>
</evidence>
<comment type="caution">
    <text evidence="2">The sequence shown here is derived from an EMBL/GenBank/DDBJ whole genome shotgun (WGS) entry which is preliminary data.</text>
</comment>
<name>A0ABQ5B2A4_9ASTR</name>
<gene>
    <name evidence="2" type="ORF">Tco_0843507</name>
</gene>
<organism evidence="2 3">
    <name type="scientific">Tanacetum coccineum</name>
    <dbReference type="NCBI Taxonomy" id="301880"/>
    <lineage>
        <taxon>Eukaryota</taxon>
        <taxon>Viridiplantae</taxon>
        <taxon>Streptophyta</taxon>
        <taxon>Embryophyta</taxon>
        <taxon>Tracheophyta</taxon>
        <taxon>Spermatophyta</taxon>
        <taxon>Magnoliopsida</taxon>
        <taxon>eudicotyledons</taxon>
        <taxon>Gunneridae</taxon>
        <taxon>Pentapetalae</taxon>
        <taxon>asterids</taxon>
        <taxon>campanulids</taxon>
        <taxon>Asterales</taxon>
        <taxon>Asteraceae</taxon>
        <taxon>Asteroideae</taxon>
        <taxon>Anthemideae</taxon>
        <taxon>Anthemidinae</taxon>
        <taxon>Tanacetum</taxon>
    </lineage>
</organism>
<reference evidence="2" key="1">
    <citation type="journal article" date="2022" name="Int. J. Mol. Sci.">
        <title>Draft Genome of Tanacetum Coccineum: Genomic Comparison of Closely Related Tanacetum-Family Plants.</title>
        <authorList>
            <person name="Yamashiro T."/>
            <person name="Shiraishi A."/>
            <person name="Nakayama K."/>
            <person name="Satake H."/>
        </authorList>
    </citation>
    <scope>NUCLEOTIDE SEQUENCE</scope>
</reference>
<feature type="compositionally biased region" description="Pro residues" evidence="1">
    <location>
        <begin position="1"/>
        <end position="12"/>
    </location>
</feature>
<accession>A0ABQ5B2A4</accession>
<reference evidence="2" key="2">
    <citation type="submission" date="2022-01" db="EMBL/GenBank/DDBJ databases">
        <authorList>
            <person name="Yamashiro T."/>
            <person name="Shiraishi A."/>
            <person name="Satake H."/>
            <person name="Nakayama K."/>
        </authorList>
    </citation>
    <scope>NUCLEOTIDE SEQUENCE</scope>
</reference>
<dbReference type="PANTHER" id="PTHR36760:SF1">
    <property type="entry name" value="ACIDIC LEUCINE-RICH NUCLEAR PHOSPHOPROTEIN 32 FAMILY B PROTEIN"/>
    <property type="match status" value="1"/>
</dbReference>
<protein>
    <submittedName>
        <fullName evidence="2">Uncharacterized protein</fullName>
    </submittedName>
</protein>
<evidence type="ECO:0000313" key="2">
    <source>
        <dbReference type="EMBL" id="GJT09045.1"/>
    </source>
</evidence>
<dbReference type="Proteomes" id="UP001151760">
    <property type="component" value="Unassembled WGS sequence"/>
</dbReference>
<dbReference type="PANTHER" id="PTHR36760">
    <property type="entry name" value="ACIDIC LEUCINE-RICH NUCLEAR PHOSPHOPROTEIN 32 FAMILY B PROTEIN"/>
    <property type="match status" value="1"/>
</dbReference>
<dbReference type="EMBL" id="BQNB010012878">
    <property type="protein sequence ID" value="GJT09045.1"/>
    <property type="molecule type" value="Genomic_DNA"/>
</dbReference>
<keyword evidence="3" id="KW-1185">Reference proteome</keyword>
<feature type="compositionally biased region" description="Polar residues" evidence="1">
    <location>
        <begin position="26"/>
        <end position="35"/>
    </location>
</feature>